<feature type="region of interest" description="Disordered" evidence="9">
    <location>
        <begin position="808"/>
        <end position="866"/>
    </location>
</feature>
<dbReference type="AlphaFoldDB" id="A0AAV2HBB9"/>
<proteinExistence type="predicted"/>
<evidence type="ECO:0000256" key="1">
    <source>
        <dbReference type="ARBA" id="ARBA00004123"/>
    </source>
</evidence>
<dbReference type="PROSITE" id="PS01359">
    <property type="entry name" value="ZF_PHD_1"/>
    <property type="match status" value="1"/>
</dbReference>
<keyword evidence="3" id="KW-0677">Repeat</keyword>
<evidence type="ECO:0000313" key="11">
    <source>
        <dbReference type="EMBL" id="CAL1530605.1"/>
    </source>
</evidence>
<dbReference type="InterPro" id="IPR043449">
    <property type="entry name" value="PHF20-like"/>
</dbReference>
<feature type="compositionally biased region" description="Basic residues" evidence="9">
    <location>
        <begin position="126"/>
        <end position="135"/>
    </location>
</feature>
<feature type="region of interest" description="Disordered" evidence="9">
    <location>
        <begin position="1141"/>
        <end position="1161"/>
    </location>
</feature>
<dbReference type="GO" id="GO:0005634">
    <property type="term" value="C:nucleus"/>
    <property type="evidence" value="ECO:0007669"/>
    <property type="project" value="UniProtKB-SubCell"/>
</dbReference>
<dbReference type="SMART" id="SM00249">
    <property type="entry name" value="PHD"/>
    <property type="match status" value="1"/>
</dbReference>
<keyword evidence="12" id="KW-1185">Reference proteome</keyword>
<feature type="compositionally biased region" description="Polar residues" evidence="9">
    <location>
        <begin position="392"/>
        <end position="425"/>
    </location>
</feature>
<dbReference type="InterPro" id="IPR013087">
    <property type="entry name" value="Znf_C2H2_type"/>
</dbReference>
<evidence type="ECO:0000256" key="3">
    <source>
        <dbReference type="ARBA" id="ARBA00022737"/>
    </source>
</evidence>
<feature type="compositionally biased region" description="Low complexity" evidence="9">
    <location>
        <begin position="550"/>
        <end position="585"/>
    </location>
</feature>
<feature type="domain" description="C2H2-type" evidence="10">
    <location>
        <begin position="521"/>
        <end position="551"/>
    </location>
</feature>
<keyword evidence="5" id="KW-0862">Zinc</keyword>
<comment type="caution">
    <text evidence="11">The sequence shown here is derived from an EMBL/GenBank/DDBJ whole genome shotgun (WGS) entry which is preliminary data.</text>
</comment>
<dbReference type="GO" id="GO:0006357">
    <property type="term" value="P:regulation of transcription by RNA polymerase II"/>
    <property type="evidence" value="ECO:0007669"/>
    <property type="project" value="TreeGrafter"/>
</dbReference>
<evidence type="ECO:0000313" key="12">
    <source>
        <dbReference type="Proteomes" id="UP001497497"/>
    </source>
</evidence>
<dbReference type="EMBL" id="CAXITT010000072">
    <property type="protein sequence ID" value="CAL1530605.1"/>
    <property type="molecule type" value="Genomic_DNA"/>
</dbReference>
<dbReference type="InterPro" id="IPR016197">
    <property type="entry name" value="Chromo-like_dom_sf"/>
</dbReference>
<evidence type="ECO:0000256" key="4">
    <source>
        <dbReference type="ARBA" id="ARBA00022771"/>
    </source>
</evidence>
<dbReference type="Proteomes" id="UP001497497">
    <property type="component" value="Unassembled WGS sequence"/>
</dbReference>
<evidence type="ECO:0000256" key="5">
    <source>
        <dbReference type="ARBA" id="ARBA00022833"/>
    </source>
</evidence>
<accession>A0AAV2HBB9</accession>
<dbReference type="Gene3D" id="2.30.30.140">
    <property type="match status" value="2"/>
</dbReference>
<feature type="region of interest" description="Disordered" evidence="9">
    <location>
        <begin position="117"/>
        <end position="140"/>
    </location>
</feature>
<evidence type="ECO:0000256" key="7">
    <source>
        <dbReference type="PROSITE-ProRule" id="PRU00042"/>
    </source>
</evidence>
<feature type="region of interest" description="Disordered" evidence="9">
    <location>
        <begin position="229"/>
        <end position="282"/>
    </location>
</feature>
<reference evidence="11 12" key="1">
    <citation type="submission" date="2024-04" db="EMBL/GenBank/DDBJ databases">
        <authorList>
            <consortium name="Genoscope - CEA"/>
            <person name="William W."/>
        </authorList>
    </citation>
    <scope>NUCLEOTIDE SEQUENCE [LARGE SCALE GENOMIC DNA]</scope>
</reference>
<organism evidence="11 12">
    <name type="scientific">Lymnaea stagnalis</name>
    <name type="common">Great pond snail</name>
    <name type="synonym">Helix stagnalis</name>
    <dbReference type="NCBI Taxonomy" id="6523"/>
    <lineage>
        <taxon>Eukaryota</taxon>
        <taxon>Metazoa</taxon>
        <taxon>Spiralia</taxon>
        <taxon>Lophotrochozoa</taxon>
        <taxon>Mollusca</taxon>
        <taxon>Gastropoda</taxon>
        <taxon>Heterobranchia</taxon>
        <taxon>Euthyneura</taxon>
        <taxon>Panpulmonata</taxon>
        <taxon>Hygrophila</taxon>
        <taxon>Lymnaeoidea</taxon>
        <taxon>Lymnaeidae</taxon>
        <taxon>Lymnaea</taxon>
    </lineage>
</organism>
<feature type="compositionally biased region" description="Basic and acidic residues" evidence="9">
    <location>
        <begin position="229"/>
        <end position="248"/>
    </location>
</feature>
<evidence type="ECO:0000256" key="2">
    <source>
        <dbReference type="ARBA" id="ARBA00022723"/>
    </source>
</evidence>
<dbReference type="SMART" id="SM00333">
    <property type="entry name" value="TUDOR"/>
    <property type="match status" value="2"/>
</dbReference>
<evidence type="ECO:0000256" key="8">
    <source>
        <dbReference type="SAM" id="Coils"/>
    </source>
</evidence>
<sequence length="1242" mass="135061">MSDVEETLSSSASASTSSSTTSTDSSQCSPPLSSTSLGTCQAASGPYRVSHMRFPVRVGISWVKGEKLEAMDFSRTWYPSKIVEIDEEQKLVLIHFEGWNQRYDEWVPMDSDKLRPVTRHSERKDKGVKKRRIHPHPVSEPSSIYRAGEQVLAKWTDCKKYPAKVSRLLEDGSYEVNFYDGVSCQIQAMNIQPMPEDMKNMKLLSMKSPPSLKPKISFKNIKVTLPESITRKVEQSQEKKQFTPDKPGHTINKTPSTPKLPIKRPSGNAPSASMGPRSGTSSPSIYVIVKPRPFSKSPLKLICLGPPMTCDAPSLPYLIFCFGLILKCQSFFNIHLPCPQCEATLTTVSESECLKLFGSTPDMATAATVITNTAPGPPPAEHVPSKKMVMSKASQAGESQPVTPEATVSSPGEQTVAKQAAGTNTRRSGRKRKKRSFSDMKLPPKQKSKPKSDAPVQRLTIKPPLGMTERARSLDSATTIASPPVTPSPIVPSPITPIPIIPPQKFIPAKAFIVEEDHNPFKCPHEGCNKAFRKAGLLTSHIKYYHTETESTTPAAAATSSTETATSSPIITTSSSVQSPSTTTAIRRRRKKTNSVFFCHCVTGSTDSDISIGSRGKASGKRQRHDSEISITTASPDLVSRDLWADVKPQDNIPDESVSVDTEEEDVESDIVNCVCGLRETNGLMIQCDICMCWQHFTCMDIHNTGVPPNNYVCLICKNAPGVRDSCRYFYDLGWEKRGELPTFSFVPEAPAEHLRSIACECNDLSGALQKIKAALHSTRRQIKISKEEGDPEFQLWQTDWDNWTKPDEDLALTPRSVDPDPSPTPSTFLFPSAPTSSLRTATDCTSSTPAISSKTTPQSQPSFADTSTILTCSSHTVSAPRSNHATIEVASTLPSPSIPTRASALDSSHCAGVSPPTGTLPMSPPASATTLLVPLTPSVGRCGALHSIQGKADKLIRDLFPGPSGDADNSLKAAGELTCATKSEVDKSLVTKTEKEHQNQHKTSSNSTTATEGNTMATEGNTTKSEMTASNISTLTLPFPVPEKQKTLISEGGGDFSKISTFHHSTPTTATLKETPTAKLDTTTALKSAEGVADNCNASRSRTEGSSLSPTQTQSENEEDFLCDPPRHMGQLFVDVNGLKNPSVGYSDDQDNDTDTAEESVDPYKNCEHNLLVHVAKVHQDIEKQLEILEQQINDLETAEHSNPTIQLSEENVLNDVPALKKSLGKLVRNLIKVQHLCIHS</sequence>
<feature type="region of interest" description="Disordered" evidence="9">
    <location>
        <begin position="549"/>
        <end position="586"/>
    </location>
</feature>
<dbReference type="PANTHER" id="PTHR15856:SF51">
    <property type="entry name" value="MBD-R2"/>
    <property type="match status" value="1"/>
</dbReference>
<dbReference type="GO" id="GO:0044545">
    <property type="term" value="C:NSL complex"/>
    <property type="evidence" value="ECO:0007669"/>
    <property type="project" value="TreeGrafter"/>
</dbReference>
<feature type="coiled-coil region" evidence="8">
    <location>
        <begin position="1173"/>
        <end position="1203"/>
    </location>
</feature>
<feature type="region of interest" description="Disordered" evidence="9">
    <location>
        <begin position="1"/>
        <end position="40"/>
    </location>
</feature>
<dbReference type="SUPFAM" id="SSF63748">
    <property type="entry name" value="Tudor/PWWP/MBT"/>
    <property type="match status" value="1"/>
</dbReference>
<feature type="compositionally biased region" description="Low complexity" evidence="9">
    <location>
        <begin position="9"/>
        <end position="37"/>
    </location>
</feature>
<feature type="compositionally biased region" description="Low complexity" evidence="9">
    <location>
        <begin position="826"/>
        <end position="838"/>
    </location>
</feature>
<dbReference type="CDD" id="cd20386">
    <property type="entry name" value="Tudor_PHF20-like"/>
    <property type="match status" value="1"/>
</dbReference>
<keyword evidence="4 7" id="KW-0863">Zinc-finger</keyword>
<keyword evidence="2" id="KW-0479">Metal-binding</keyword>
<keyword evidence="6" id="KW-0539">Nucleus</keyword>
<feature type="region of interest" description="Disordered" evidence="9">
    <location>
        <begin position="1091"/>
        <end position="1122"/>
    </location>
</feature>
<dbReference type="SMART" id="SM00355">
    <property type="entry name" value="ZnF_C2H2"/>
    <property type="match status" value="1"/>
</dbReference>
<feature type="region of interest" description="Disordered" evidence="9">
    <location>
        <begin position="893"/>
        <end position="926"/>
    </location>
</feature>
<dbReference type="PROSITE" id="PS00028">
    <property type="entry name" value="ZINC_FINGER_C2H2_1"/>
    <property type="match status" value="1"/>
</dbReference>
<gene>
    <name evidence="11" type="ORF">GSLYS_00004730001</name>
</gene>
<evidence type="ECO:0000256" key="6">
    <source>
        <dbReference type="ARBA" id="ARBA00023242"/>
    </source>
</evidence>
<dbReference type="InterPro" id="IPR001965">
    <property type="entry name" value="Znf_PHD"/>
</dbReference>
<feature type="region of interest" description="Disordered" evidence="9">
    <location>
        <begin position="608"/>
        <end position="627"/>
    </location>
</feature>
<dbReference type="PANTHER" id="PTHR15856">
    <property type="entry name" value="PHD FINGER PROTEIN 20-RELATED"/>
    <property type="match status" value="1"/>
</dbReference>
<evidence type="ECO:0000259" key="10">
    <source>
        <dbReference type="PROSITE" id="PS50157"/>
    </source>
</evidence>
<comment type="subcellular location">
    <subcellularLocation>
        <location evidence="1">Nucleus</location>
    </subcellularLocation>
</comment>
<dbReference type="InterPro" id="IPR004092">
    <property type="entry name" value="Mbt"/>
</dbReference>
<dbReference type="Pfam" id="PF02820">
    <property type="entry name" value="MBT"/>
    <property type="match status" value="1"/>
</dbReference>
<feature type="region of interest" description="Disordered" evidence="9">
    <location>
        <begin position="992"/>
        <end position="1028"/>
    </location>
</feature>
<dbReference type="CDD" id="cd20104">
    <property type="entry name" value="MBT_PHF20L1-like"/>
    <property type="match status" value="1"/>
</dbReference>
<dbReference type="InterPro" id="IPR013083">
    <property type="entry name" value="Znf_RING/FYVE/PHD"/>
</dbReference>
<feature type="compositionally biased region" description="Acidic residues" evidence="9">
    <location>
        <begin position="1149"/>
        <end position="1161"/>
    </location>
</feature>
<feature type="compositionally biased region" description="Polar residues" evidence="9">
    <location>
        <begin position="1002"/>
        <end position="1028"/>
    </location>
</feature>
<dbReference type="Gene3D" id="3.30.160.60">
    <property type="entry name" value="Classic Zinc Finger"/>
    <property type="match status" value="1"/>
</dbReference>
<feature type="compositionally biased region" description="Polar residues" evidence="9">
    <location>
        <begin position="1097"/>
        <end position="1116"/>
    </location>
</feature>
<dbReference type="SUPFAM" id="SSF57903">
    <property type="entry name" value="FYVE/PHD zinc finger"/>
    <property type="match status" value="1"/>
</dbReference>
<feature type="compositionally biased region" description="Polar residues" evidence="9">
    <location>
        <begin position="839"/>
        <end position="866"/>
    </location>
</feature>
<dbReference type="InterPro" id="IPR011011">
    <property type="entry name" value="Znf_FYVE_PHD"/>
</dbReference>
<dbReference type="Pfam" id="PF20826">
    <property type="entry name" value="PHD_5"/>
    <property type="match status" value="1"/>
</dbReference>
<dbReference type="Gene3D" id="3.30.40.10">
    <property type="entry name" value="Zinc/RING finger domain, C3HC4 (zinc finger)"/>
    <property type="match status" value="1"/>
</dbReference>
<feature type="region of interest" description="Disordered" evidence="9">
    <location>
        <begin position="370"/>
        <end position="458"/>
    </location>
</feature>
<dbReference type="SUPFAM" id="SSF54160">
    <property type="entry name" value="Chromo domain-like"/>
    <property type="match status" value="1"/>
</dbReference>
<dbReference type="PROSITE" id="PS50157">
    <property type="entry name" value="ZINC_FINGER_C2H2_2"/>
    <property type="match status" value="1"/>
</dbReference>
<evidence type="ECO:0000256" key="9">
    <source>
        <dbReference type="SAM" id="MobiDB-lite"/>
    </source>
</evidence>
<name>A0AAV2HBB9_LYMST</name>
<dbReference type="InterPro" id="IPR002999">
    <property type="entry name" value="Tudor"/>
</dbReference>
<keyword evidence="8" id="KW-0175">Coiled coil</keyword>
<dbReference type="GO" id="GO:0008270">
    <property type="term" value="F:zinc ion binding"/>
    <property type="evidence" value="ECO:0007669"/>
    <property type="project" value="UniProtKB-KW"/>
</dbReference>
<dbReference type="InterPro" id="IPR019786">
    <property type="entry name" value="Zinc_finger_PHD-type_CS"/>
</dbReference>
<protein>
    <recommendedName>
        <fullName evidence="10">C2H2-type domain-containing protein</fullName>
    </recommendedName>
</protein>